<proteinExistence type="predicted"/>
<evidence type="ECO:0000313" key="2">
    <source>
        <dbReference type="EMBL" id="KAK9792501.1"/>
    </source>
</evidence>
<keyword evidence="3" id="KW-1185">Reference proteome</keyword>
<evidence type="ECO:0000313" key="3">
    <source>
        <dbReference type="Proteomes" id="UP001465755"/>
    </source>
</evidence>
<comment type="caution">
    <text evidence="2">The sequence shown here is derived from an EMBL/GenBank/DDBJ whole genome shotgun (WGS) entry which is preliminary data.</text>
</comment>
<evidence type="ECO:0000256" key="1">
    <source>
        <dbReference type="SAM" id="MobiDB-lite"/>
    </source>
</evidence>
<dbReference type="EMBL" id="JALJOQ010000162">
    <property type="protein sequence ID" value="KAK9792501.1"/>
    <property type="molecule type" value="Genomic_DNA"/>
</dbReference>
<feature type="region of interest" description="Disordered" evidence="1">
    <location>
        <begin position="1"/>
        <end position="31"/>
    </location>
</feature>
<reference evidence="2 3" key="1">
    <citation type="journal article" date="2024" name="Nat. Commun.">
        <title>Phylogenomics reveals the evolutionary origins of lichenization in chlorophyte algae.</title>
        <authorList>
            <person name="Puginier C."/>
            <person name="Libourel C."/>
            <person name="Otte J."/>
            <person name="Skaloud P."/>
            <person name="Haon M."/>
            <person name="Grisel S."/>
            <person name="Petersen M."/>
            <person name="Berrin J.G."/>
            <person name="Delaux P.M."/>
            <person name="Dal Grande F."/>
            <person name="Keller J."/>
        </authorList>
    </citation>
    <scope>NUCLEOTIDE SEQUENCE [LARGE SCALE GENOMIC DNA]</scope>
    <source>
        <strain evidence="2 3">SAG 2036</strain>
    </source>
</reference>
<dbReference type="Proteomes" id="UP001465755">
    <property type="component" value="Unassembled WGS sequence"/>
</dbReference>
<accession>A0AAW1NSG8</accession>
<organism evidence="2 3">
    <name type="scientific">Symbiochloris irregularis</name>
    <dbReference type="NCBI Taxonomy" id="706552"/>
    <lineage>
        <taxon>Eukaryota</taxon>
        <taxon>Viridiplantae</taxon>
        <taxon>Chlorophyta</taxon>
        <taxon>core chlorophytes</taxon>
        <taxon>Trebouxiophyceae</taxon>
        <taxon>Trebouxiales</taxon>
        <taxon>Trebouxiaceae</taxon>
        <taxon>Symbiochloris</taxon>
    </lineage>
</organism>
<dbReference type="AlphaFoldDB" id="A0AAW1NSG8"/>
<name>A0AAW1NSG8_9CHLO</name>
<protein>
    <submittedName>
        <fullName evidence="2">Uncharacterized protein</fullName>
    </submittedName>
</protein>
<sequence length="79" mass="8735">MSCRYLGNTHRPRQTDTAQKGGKGQSGSHQGLQCVPEQHRHIMQVAVRSTSASTAADLDVHYPSSRSRRIGHCAGRYMQ</sequence>
<gene>
    <name evidence="2" type="ORF">WJX73_001823</name>
</gene>